<dbReference type="CDD" id="cd17742">
    <property type="entry name" value="BRCT_CHS5_like"/>
    <property type="match status" value="1"/>
</dbReference>
<dbReference type="GO" id="GO:0005802">
    <property type="term" value="C:trans-Golgi network"/>
    <property type="evidence" value="ECO:0007669"/>
    <property type="project" value="TreeGrafter"/>
</dbReference>
<reference evidence="8" key="1">
    <citation type="journal article" date="2009" name="Proc. Natl. Acad. Sci. U.S.A.">
        <title>Eukaryote-to-eukaryote gene transfer events revealed by the genome sequence of the wine yeast Saccharomyces cerevisiae EC1118.</title>
        <authorList>
            <person name="Novo M."/>
            <person name="Bigey F."/>
            <person name="Beyne E."/>
            <person name="Galeote V."/>
            <person name="Gavory F."/>
            <person name="Mallet S."/>
            <person name="Cambot B."/>
            <person name="Legras J.L."/>
            <person name="Wincker P."/>
            <person name="Casaregola S."/>
            <person name="Dequin S."/>
        </authorList>
    </citation>
    <scope>NUCLEOTIDE SEQUENCE [LARGE SCALE GENOMIC DNA]</scope>
    <source>
        <strain evidence="8">Lalvin EC1118</strain>
        <strain>Lalvin EC1118 / Prise de mousse</strain>
    </source>
</reference>
<feature type="compositionally biased region" description="Polar residues" evidence="5">
    <location>
        <begin position="349"/>
        <end position="365"/>
    </location>
</feature>
<dbReference type="Pfam" id="PF16893">
    <property type="entry name" value="fn3_2"/>
    <property type="match status" value="1"/>
</dbReference>
<dbReference type="InterPro" id="IPR003961">
    <property type="entry name" value="FN3_dom"/>
</dbReference>
<dbReference type="GO" id="GO:0006893">
    <property type="term" value="P:Golgi to plasma membrane transport"/>
    <property type="evidence" value="ECO:0007669"/>
    <property type="project" value="TreeGrafter"/>
</dbReference>
<dbReference type="Gene3D" id="3.40.50.10190">
    <property type="entry name" value="BRCT domain"/>
    <property type="match status" value="1"/>
</dbReference>
<dbReference type="SUPFAM" id="SSF52113">
    <property type="entry name" value="BRCT domain"/>
    <property type="match status" value="1"/>
</dbReference>
<dbReference type="GO" id="GO:0000747">
    <property type="term" value="P:conjugation with cellular fusion"/>
    <property type="evidence" value="ECO:0007669"/>
    <property type="project" value="TreeGrafter"/>
</dbReference>
<feature type="domain" description="BRCT" evidence="6">
    <location>
        <begin position="166"/>
        <end position="262"/>
    </location>
</feature>
<dbReference type="PANTHER" id="PTHR47351">
    <property type="entry name" value="CHITIN BIOSYNTHESIS PROTEIN CHS5"/>
    <property type="match status" value="1"/>
</dbReference>
<feature type="compositionally biased region" description="Polar residues" evidence="5">
    <location>
        <begin position="585"/>
        <end position="599"/>
    </location>
</feature>
<feature type="compositionally biased region" description="Basic residues" evidence="5">
    <location>
        <begin position="636"/>
        <end position="650"/>
    </location>
</feature>
<gene>
    <name evidence="8" type="ORF">EC1118_1L7_1948g</name>
</gene>
<feature type="compositionally biased region" description="Basic and acidic residues" evidence="5">
    <location>
        <begin position="560"/>
        <end position="570"/>
    </location>
</feature>
<dbReference type="AlphaFoldDB" id="C8ZDU1"/>
<dbReference type="SMART" id="SM00292">
    <property type="entry name" value="BRCT"/>
    <property type="match status" value="1"/>
</dbReference>
<dbReference type="PANTHER" id="PTHR47351:SF1">
    <property type="entry name" value="CHITIN BIOSYNTHESIS PROTEIN CHS5"/>
    <property type="match status" value="1"/>
</dbReference>
<dbReference type="Gene3D" id="2.60.40.10">
    <property type="entry name" value="Immunoglobulins"/>
    <property type="match status" value="1"/>
</dbReference>
<feature type="compositionally biased region" description="Polar residues" evidence="5">
    <location>
        <begin position="521"/>
        <end position="530"/>
    </location>
</feature>
<dbReference type="PROSITE" id="PS50172">
    <property type="entry name" value="BRCT"/>
    <property type="match status" value="1"/>
</dbReference>
<dbReference type="GO" id="GO:0046983">
    <property type="term" value="F:protein dimerization activity"/>
    <property type="evidence" value="ECO:0007669"/>
    <property type="project" value="InterPro"/>
</dbReference>
<dbReference type="Pfam" id="PF16892">
    <property type="entry name" value="CHS5_N"/>
    <property type="match status" value="1"/>
</dbReference>
<feature type="domain" description="Fibronectin type-III" evidence="7">
    <location>
        <begin position="78"/>
        <end position="168"/>
    </location>
</feature>
<feature type="compositionally biased region" description="Acidic residues" evidence="5">
    <location>
        <begin position="606"/>
        <end position="617"/>
    </location>
</feature>
<sequence length="650" mass="71235">MSSVDVLLTVGKLDASLALLTTQDHHVIEFPTVLLPENVKAGSIIKMQVSQNLEEEKKQRNHFKSIQAKILEKYGTHKPESPVLKIVNVTQTSCVLAWDPLKLGSAKLKSLILYRKGIRSMVIPNPFKVTTTKISGLSVDTPYEFQLKLITTSGTLWSEKVILRTHKMTDMSGITVCLGPLDPLKEISDLQISQCLSHIGARPLQRHVAIDTTHFVCNDLDNEESNEELIRAKHNNIPIVRPEWVRACEVEKRIVGVRGFYLDADQSILKSYTFPPVNEEELSYSKENEPVAEVADENKMPEDTTDVEQVASHNDNEGNPSEAKEQGEKSGHEAAPVSPAEDPLHASTALENETTIETVNPSVRSLKSEPVGTPNIEENKADSSAEAVVEEPNEAVAESSPNEGATGQKSEDTDTHSNEQADNGFVQTEEVAENNIITESARENNEPADDAAMEFGRPEAEVETPEVNESIEDANEPIEDANEPVEDANEPVEDANEPVEDTSEPVEDTSEPAKNAGEPVQETNEFTTDIASPRHQEEDIELEAEPKDATESVAVEPSNEDVKPEEKGSEAEDDINNVSKEAASGESTTHQKTEASASLESSAVTEEQETTEAEVNTDDVLSTKEAKKNSGNSNSNKKKNKKNKKKGKKK</sequence>
<dbReference type="CDD" id="cd00063">
    <property type="entry name" value="FN3"/>
    <property type="match status" value="1"/>
</dbReference>
<keyword evidence="2" id="KW-0333">Golgi apparatus</keyword>
<dbReference type="OrthoDB" id="245697at2759"/>
<dbReference type="InterPro" id="IPR036116">
    <property type="entry name" value="FN3_sf"/>
</dbReference>
<evidence type="ECO:0000256" key="1">
    <source>
        <dbReference type="ARBA" id="ARBA00004555"/>
    </source>
</evidence>
<evidence type="ECO:0000256" key="3">
    <source>
        <dbReference type="ARBA" id="ARBA00060872"/>
    </source>
</evidence>
<evidence type="ECO:0000313" key="8">
    <source>
        <dbReference type="EMBL" id="CAY81557.1"/>
    </source>
</evidence>
<evidence type="ECO:0000256" key="4">
    <source>
        <dbReference type="ARBA" id="ARBA00071189"/>
    </source>
</evidence>
<dbReference type="FunFam" id="2.60.40.10:FF:000453">
    <property type="entry name" value="Chitin biosynthesis protein CHS5"/>
    <property type="match status" value="1"/>
</dbReference>
<feature type="compositionally biased region" description="Basic and acidic residues" evidence="5">
    <location>
        <begin position="322"/>
        <end position="332"/>
    </location>
</feature>
<dbReference type="InterPro" id="IPR036420">
    <property type="entry name" value="BRCT_dom_sf"/>
</dbReference>
<dbReference type="InterPro" id="IPR031673">
    <property type="entry name" value="Chs5_N"/>
</dbReference>
<dbReference type="SUPFAM" id="SSF49265">
    <property type="entry name" value="Fibronectin type III"/>
    <property type="match status" value="1"/>
</dbReference>
<evidence type="ECO:0000256" key="2">
    <source>
        <dbReference type="ARBA" id="ARBA00023034"/>
    </source>
</evidence>
<dbReference type="GO" id="GO:0034044">
    <property type="term" value="C:exomer complex"/>
    <property type="evidence" value="ECO:0007669"/>
    <property type="project" value="TreeGrafter"/>
</dbReference>
<feature type="region of interest" description="Disordered" evidence="5">
    <location>
        <begin position="280"/>
        <end position="650"/>
    </location>
</feature>
<dbReference type="Pfam" id="PF00533">
    <property type="entry name" value="BRCT"/>
    <property type="match status" value="1"/>
</dbReference>
<feature type="compositionally biased region" description="Basic and acidic residues" evidence="5">
    <location>
        <begin position="409"/>
        <end position="419"/>
    </location>
</feature>
<comment type="subcellular location">
    <subcellularLocation>
        <location evidence="1">Golgi apparatus</location>
    </subcellularLocation>
</comment>
<protein>
    <recommendedName>
        <fullName evidence="4">Chitin biosynthesis protein CHS5</fullName>
    </recommendedName>
</protein>
<dbReference type="Gene3D" id="6.20.120.50">
    <property type="match status" value="1"/>
</dbReference>
<accession>C8ZDU1</accession>
<evidence type="ECO:0000256" key="5">
    <source>
        <dbReference type="SAM" id="MobiDB-lite"/>
    </source>
</evidence>
<dbReference type="HOGENOM" id="CLU_019904_3_0_1"/>
<dbReference type="InterPro" id="IPR052827">
    <property type="entry name" value="CHS_Export/Cell_Fusion_Reg"/>
</dbReference>
<dbReference type="InterPro" id="IPR031669">
    <property type="entry name" value="Fn3_2"/>
</dbReference>
<evidence type="ECO:0000259" key="7">
    <source>
        <dbReference type="PROSITE" id="PS50853"/>
    </source>
</evidence>
<dbReference type="SMART" id="SM00060">
    <property type="entry name" value="FN3"/>
    <property type="match status" value="1"/>
</dbReference>
<comment type="similarity">
    <text evidence="3">Belongs to the CHS5 family.</text>
</comment>
<dbReference type="EMBL" id="FN393080">
    <property type="protein sequence ID" value="CAY81557.1"/>
    <property type="molecule type" value="Genomic_DNA"/>
</dbReference>
<organism evidence="8">
    <name type="scientific">Saccharomyces cerevisiae (strain Lalvin EC1118 / Prise de mousse)</name>
    <name type="common">Baker's yeast</name>
    <dbReference type="NCBI Taxonomy" id="643680"/>
    <lineage>
        <taxon>Eukaryota</taxon>
        <taxon>Fungi</taxon>
        <taxon>Dikarya</taxon>
        <taxon>Ascomycota</taxon>
        <taxon>Saccharomycotina</taxon>
        <taxon>Saccharomycetes</taxon>
        <taxon>Saccharomycetales</taxon>
        <taxon>Saccharomycetaceae</taxon>
        <taxon>Saccharomyces</taxon>
    </lineage>
</organism>
<dbReference type="PROSITE" id="PS50853">
    <property type="entry name" value="FN3"/>
    <property type="match status" value="1"/>
</dbReference>
<proteinExistence type="inferred from homology"/>
<dbReference type="InterPro" id="IPR001357">
    <property type="entry name" value="BRCT_dom"/>
</dbReference>
<dbReference type="FunFam" id="3.40.50.10190:FF:000077">
    <property type="entry name" value="Chitin biosynthesis protein CHS5"/>
    <property type="match status" value="1"/>
</dbReference>
<dbReference type="InterPro" id="IPR013783">
    <property type="entry name" value="Ig-like_fold"/>
</dbReference>
<evidence type="ECO:0000259" key="6">
    <source>
        <dbReference type="PROSITE" id="PS50172"/>
    </source>
</evidence>
<feature type="compositionally biased region" description="Acidic residues" evidence="5">
    <location>
        <begin position="461"/>
        <end position="510"/>
    </location>
</feature>
<name>C8ZDU1_YEAS8</name>
<dbReference type="CDD" id="cd13945">
    <property type="entry name" value="Chs5_N"/>
    <property type="match status" value="1"/>
</dbReference>